<evidence type="ECO:0000313" key="7">
    <source>
        <dbReference type="Proteomes" id="UP000001940"/>
    </source>
</evidence>
<gene>
    <name evidence="6 8" type="primary">slcr-46.2</name>
    <name evidence="6" type="ORF">CELE_Y43F8A.5</name>
    <name evidence="8" type="ORF">Y43F8A.5</name>
</gene>
<evidence type="ECO:0000313" key="6">
    <source>
        <dbReference type="EMBL" id="CAA21644.1"/>
    </source>
</evidence>
<feature type="transmembrane region" description="Helical" evidence="5">
    <location>
        <begin position="61"/>
        <end position="81"/>
    </location>
</feature>
<dbReference type="UCSC" id="Y43F8A.5">
    <property type="organism name" value="c. elegans"/>
</dbReference>
<dbReference type="EMBL" id="BX284605">
    <property type="protein sequence ID" value="CAA21644.1"/>
    <property type="molecule type" value="Genomic_DNA"/>
</dbReference>
<dbReference type="Proteomes" id="UP000001940">
    <property type="component" value="Chromosome V"/>
</dbReference>
<name>Q9XWL3_CAEEL</name>
<proteinExistence type="predicted"/>
<comment type="subcellular location">
    <subcellularLocation>
        <location evidence="1">Membrane</location>
        <topology evidence="1">Multi-pass membrane protein</topology>
    </subcellularLocation>
</comment>
<dbReference type="SMR" id="Q9XWL3"/>
<evidence type="ECO:0000256" key="5">
    <source>
        <dbReference type="SAM" id="Phobius"/>
    </source>
</evidence>
<feature type="transmembrane region" description="Helical" evidence="5">
    <location>
        <begin position="397"/>
        <end position="419"/>
    </location>
</feature>
<keyword evidence="3 5" id="KW-1133">Transmembrane helix</keyword>
<dbReference type="InParanoid" id="Q9XWL3"/>
<dbReference type="OrthoDB" id="419734at2759"/>
<evidence type="ECO:0000256" key="3">
    <source>
        <dbReference type="ARBA" id="ARBA00022989"/>
    </source>
</evidence>
<dbReference type="Gene3D" id="1.20.1250.20">
    <property type="entry name" value="MFS general substrate transporter like domains"/>
    <property type="match status" value="1"/>
</dbReference>
<feature type="transmembrane region" description="Helical" evidence="5">
    <location>
        <begin position="120"/>
        <end position="146"/>
    </location>
</feature>
<feature type="transmembrane region" description="Helical" evidence="5">
    <location>
        <begin position="7"/>
        <end position="27"/>
    </location>
</feature>
<feature type="transmembrane region" description="Helical" evidence="5">
    <location>
        <begin position="245"/>
        <end position="268"/>
    </location>
</feature>
<dbReference type="Reactome" id="R-CEL-9707616">
    <property type="pathway name" value="Heme signaling"/>
</dbReference>
<dbReference type="FunCoup" id="Q9XWL3">
    <property type="interactions" value="58"/>
</dbReference>
<organism evidence="6 7">
    <name type="scientific">Caenorhabditis elegans</name>
    <dbReference type="NCBI Taxonomy" id="6239"/>
    <lineage>
        <taxon>Eukaryota</taxon>
        <taxon>Metazoa</taxon>
        <taxon>Ecdysozoa</taxon>
        <taxon>Nematoda</taxon>
        <taxon>Chromadorea</taxon>
        <taxon>Rhabditida</taxon>
        <taxon>Rhabditina</taxon>
        <taxon>Rhabditomorpha</taxon>
        <taxon>Rhabditoidea</taxon>
        <taxon>Rhabditidae</taxon>
        <taxon>Peloderinae</taxon>
        <taxon>Caenorhabditis</taxon>
    </lineage>
</organism>
<feature type="transmembrane region" description="Helical" evidence="5">
    <location>
        <begin position="366"/>
        <end position="391"/>
    </location>
</feature>
<evidence type="ECO:0000256" key="1">
    <source>
        <dbReference type="ARBA" id="ARBA00004141"/>
    </source>
</evidence>
<dbReference type="KEGG" id="cel:CELE_Y43F8A.5"/>
<sequence length="475" mass="53263">MGVYTTIFLYALTSSVFFPVFQSLIFYKACITLSNSTEPEIACKSKETYARDNSVHSMSSVILMASSTGLCVSAFFTSRWVGHLSDVKSRKLAFLIPFIGLFISDFTILIQVLYPRLSPYYFIVSEVIYGFFGGYMSITSGAFSIVSTMHSDQRERAKGIARLEGTISLGSTVGFLISSQLKNFGYLGAASFFLVAHFIAFMSAVFMRDPEKPDLQEKCVKRKPFCHGTDLLKDKKPPTSTNLKILYFSFACSYFAFIGSTRILFFYLKHRFFWGAEEFGYLKAMNTGMTTIMSLALYPFLKNLGITDIRLAIFGLLTRSIGRAWYAVAWEGWTVFIVVFFEMFSKFPATAMRSSIATNVGEHERGLAFSLVAVIEALCNLTSSWVFHLAWPLSLNVFPQLSFVIMPIIILPAITLMILNMRYLEAPELNPEDLTTSIKKSDDISENVNVHDPEALPVLHHIPTETDTLTDSTSA</sequence>
<dbReference type="OMA" id="YYLKFRF"/>
<evidence type="ECO:0000256" key="4">
    <source>
        <dbReference type="ARBA" id="ARBA00023136"/>
    </source>
</evidence>
<dbReference type="GO" id="GO:0016020">
    <property type="term" value="C:membrane"/>
    <property type="evidence" value="ECO:0000318"/>
    <property type="project" value="GO_Central"/>
</dbReference>
<evidence type="ECO:0000313" key="8">
    <source>
        <dbReference type="WormBase" id="Y43F8A.5"/>
    </source>
</evidence>
<reference evidence="6 7" key="1">
    <citation type="journal article" date="1998" name="Science">
        <title>Genome sequence of the nematode C. elegans: a platform for investigating biology.</title>
        <authorList>
            <consortium name="The C. elegans sequencing consortium"/>
            <person name="Sulson J.E."/>
            <person name="Waterston R."/>
        </authorList>
    </citation>
    <scope>NUCLEOTIDE SEQUENCE [LARGE SCALE GENOMIC DNA]</scope>
    <source>
        <strain evidence="6 7">Bristol N2</strain>
    </source>
</reference>
<dbReference type="InterPro" id="IPR036259">
    <property type="entry name" value="MFS_trans_sf"/>
</dbReference>
<keyword evidence="7" id="KW-1185">Reference proteome</keyword>
<dbReference type="PIR" id="T26850">
    <property type="entry name" value="T26850"/>
</dbReference>
<dbReference type="Bgee" id="WBGene00012811">
    <property type="expression patterns" value="Expressed in larva and 3 other cell types or tissues"/>
</dbReference>
<dbReference type="GO" id="GO:0022857">
    <property type="term" value="F:transmembrane transporter activity"/>
    <property type="evidence" value="ECO:0000318"/>
    <property type="project" value="GO_Central"/>
</dbReference>
<dbReference type="PRO" id="PR:Q9XWL3"/>
<dbReference type="PANTHER" id="PTHR23507:SF27">
    <property type="entry name" value="SOLUTE CARRIER FAMILY RELATED"/>
    <property type="match status" value="1"/>
</dbReference>
<dbReference type="CTD" id="180270"/>
<keyword evidence="2 5" id="KW-0812">Transmembrane</keyword>
<dbReference type="eggNOG" id="KOG2816">
    <property type="taxonomic scope" value="Eukaryota"/>
</dbReference>
<evidence type="ECO:0000256" key="2">
    <source>
        <dbReference type="ARBA" id="ARBA00022692"/>
    </source>
</evidence>
<accession>Q9XWL3</accession>
<feature type="transmembrane region" description="Helical" evidence="5">
    <location>
        <begin position="93"/>
        <end position="114"/>
    </location>
</feature>
<feature type="transmembrane region" description="Helical" evidence="5">
    <location>
        <begin position="184"/>
        <end position="207"/>
    </location>
</feature>
<dbReference type="WormBase" id="Y43F8A.5">
    <property type="protein sequence ID" value="CE21884"/>
    <property type="gene ID" value="WBGene00012811"/>
    <property type="gene designation" value="slcr-46.2"/>
</dbReference>
<dbReference type="RefSeq" id="NP_507773.1">
    <property type="nucleotide sequence ID" value="NM_075372.6"/>
</dbReference>
<dbReference type="PhylomeDB" id="Q9XWL3"/>
<protein>
    <submittedName>
        <fullName evidence="6">SoLute Carrier family Related</fullName>
    </submittedName>
</protein>
<dbReference type="PANTHER" id="PTHR23507">
    <property type="entry name" value="ZGC:174356"/>
    <property type="match status" value="1"/>
</dbReference>
<dbReference type="GeneID" id="180270"/>
<dbReference type="AlphaFoldDB" id="Q9XWL3"/>
<dbReference type="PaxDb" id="6239-Y43F8A.5"/>
<dbReference type="GO" id="GO:0055085">
    <property type="term" value="P:transmembrane transport"/>
    <property type="evidence" value="ECO:0000318"/>
    <property type="project" value="GO_Central"/>
</dbReference>
<feature type="transmembrane region" description="Helical" evidence="5">
    <location>
        <begin position="324"/>
        <end position="345"/>
    </location>
</feature>
<dbReference type="AGR" id="WB:WBGene00012811"/>
<keyword evidence="4 5" id="KW-0472">Membrane</keyword>
<dbReference type="Reactome" id="R-CEL-196757">
    <property type="pathway name" value="Metabolism of folate and pterines"/>
</dbReference>
<dbReference type="Reactome" id="R-CEL-917937">
    <property type="pathway name" value="Iron uptake and transport"/>
</dbReference>
<dbReference type="SUPFAM" id="SSF103473">
    <property type="entry name" value="MFS general substrate transporter"/>
    <property type="match status" value="1"/>
</dbReference>
<dbReference type="HOGENOM" id="CLU_050173_0_0_1"/>
<feature type="transmembrane region" description="Helical" evidence="5">
    <location>
        <begin position="280"/>
        <end position="301"/>
    </location>
</feature>